<organism evidence="2 3">
    <name type="scientific">Rhizophagus irregularis (strain DAOM 197198w)</name>
    <name type="common">Glomus intraradices</name>
    <dbReference type="NCBI Taxonomy" id="1432141"/>
    <lineage>
        <taxon>Eukaryota</taxon>
        <taxon>Fungi</taxon>
        <taxon>Fungi incertae sedis</taxon>
        <taxon>Mucoromycota</taxon>
        <taxon>Glomeromycotina</taxon>
        <taxon>Glomeromycetes</taxon>
        <taxon>Glomerales</taxon>
        <taxon>Glomeraceae</taxon>
        <taxon>Rhizophagus</taxon>
    </lineage>
</organism>
<evidence type="ECO:0000256" key="1">
    <source>
        <dbReference type="SAM" id="MobiDB-lite"/>
    </source>
</evidence>
<feature type="compositionally biased region" description="Basic and acidic residues" evidence="1">
    <location>
        <begin position="40"/>
        <end position="58"/>
    </location>
</feature>
<accession>A0A015K9Z5</accession>
<proteinExistence type="predicted"/>
<name>A0A015K9Z5_RHIIW</name>
<gene>
    <name evidence="2" type="ORF">RirG_013730</name>
</gene>
<protein>
    <submittedName>
        <fullName evidence="2">Uncharacterized protein</fullName>
    </submittedName>
</protein>
<dbReference type="EMBL" id="JEMT01008932">
    <property type="protein sequence ID" value="EXX78587.1"/>
    <property type="molecule type" value="Genomic_DNA"/>
</dbReference>
<dbReference type="AlphaFoldDB" id="A0A015K9Z5"/>
<reference evidence="2 3" key="1">
    <citation type="submission" date="2014-02" db="EMBL/GenBank/DDBJ databases">
        <title>Single nucleus genome sequencing reveals high similarity among nuclei of an endomycorrhizal fungus.</title>
        <authorList>
            <person name="Lin K."/>
            <person name="Geurts R."/>
            <person name="Zhang Z."/>
            <person name="Limpens E."/>
            <person name="Saunders D.G."/>
            <person name="Mu D."/>
            <person name="Pang E."/>
            <person name="Cao H."/>
            <person name="Cha H."/>
            <person name="Lin T."/>
            <person name="Zhou Q."/>
            <person name="Shang Y."/>
            <person name="Li Y."/>
            <person name="Ivanov S."/>
            <person name="Sharma T."/>
            <person name="Velzen R.V."/>
            <person name="Ruijter N.D."/>
            <person name="Aanen D.K."/>
            <person name="Win J."/>
            <person name="Kamoun S."/>
            <person name="Bisseling T."/>
            <person name="Huang S."/>
        </authorList>
    </citation>
    <scope>NUCLEOTIDE SEQUENCE [LARGE SCALE GENOMIC DNA]</scope>
    <source>
        <strain evidence="3">DAOM197198w</strain>
    </source>
</reference>
<dbReference type="Proteomes" id="UP000022910">
    <property type="component" value="Unassembled WGS sequence"/>
</dbReference>
<evidence type="ECO:0000313" key="2">
    <source>
        <dbReference type="EMBL" id="EXX78587.1"/>
    </source>
</evidence>
<keyword evidence="3" id="KW-1185">Reference proteome</keyword>
<feature type="compositionally biased region" description="Basic residues" evidence="1">
    <location>
        <begin position="64"/>
        <end position="74"/>
    </location>
</feature>
<sequence length="82" mass="9458">MKHLVPKISFPSFSEDLLRCLEAKYHWKSTVSAPPTKSPRKSDKDRKKNSPLSKEKNLGNKLKSSTRSRNKSKTQQKTDDTR</sequence>
<comment type="caution">
    <text evidence="2">The sequence shown here is derived from an EMBL/GenBank/DDBJ whole genome shotgun (WGS) entry which is preliminary data.</text>
</comment>
<dbReference type="HOGENOM" id="CLU_2559492_0_0_1"/>
<feature type="region of interest" description="Disordered" evidence="1">
    <location>
        <begin position="28"/>
        <end position="82"/>
    </location>
</feature>
<evidence type="ECO:0000313" key="3">
    <source>
        <dbReference type="Proteomes" id="UP000022910"/>
    </source>
</evidence>